<evidence type="ECO:0000256" key="1">
    <source>
        <dbReference type="ARBA" id="ARBA00022670"/>
    </source>
</evidence>
<keyword evidence="2" id="KW-0479">Metal-binding</keyword>
<dbReference type="Proteomes" id="UP000029084">
    <property type="component" value="Chromosome"/>
</dbReference>
<evidence type="ECO:0000313" key="7">
    <source>
        <dbReference type="Proteomes" id="UP000029084"/>
    </source>
</evidence>
<dbReference type="AlphaFoldDB" id="A0A088E7A1"/>
<name>A0A088E7A1_9CREN</name>
<gene>
    <name evidence="6" type="ORF">HA72_2114</name>
</gene>
<protein>
    <submittedName>
        <fullName evidence="6">Uncharacterized protein</fullName>
    </submittedName>
</protein>
<dbReference type="PANTHER" id="PTHR34858:SF1">
    <property type="entry name" value="CYSO-CYSTEINE PEPTIDASE"/>
    <property type="match status" value="1"/>
</dbReference>
<reference evidence="6 7" key="1">
    <citation type="journal article" date="2014" name="J. Bacteriol.">
        <title>Role of an Archaeal PitA Transporter in the Copper and Arsenic Resistance of Metallosphaera sedula, an Extreme Thermoacidophile.</title>
        <authorList>
            <person name="McCarthy S."/>
            <person name="Ai C."/>
            <person name="Wheaton G."/>
            <person name="Tevatia R."/>
            <person name="Eckrich V."/>
            <person name="Kelly R."/>
            <person name="Blum P."/>
        </authorList>
    </citation>
    <scope>NUCLEOTIDE SEQUENCE [LARGE SCALE GENOMIC DNA]</scope>
    <source>
        <strain evidence="6 7">CuR1</strain>
    </source>
</reference>
<dbReference type="GO" id="GO:0008270">
    <property type="term" value="F:zinc ion binding"/>
    <property type="evidence" value="ECO:0007669"/>
    <property type="project" value="TreeGrafter"/>
</dbReference>
<dbReference type="GO" id="GO:0006508">
    <property type="term" value="P:proteolysis"/>
    <property type="evidence" value="ECO:0007669"/>
    <property type="project" value="UniProtKB-KW"/>
</dbReference>
<keyword evidence="3" id="KW-0378">Hydrolase</keyword>
<keyword evidence="1" id="KW-0645">Protease</keyword>
<evidence type="ECO:0000256" key="5">
    <source>
        <dbReference type="ARBA" id="ARBA00023049"/>
    </source>
</evidence>
<sequence>MVHLRERCGILYKNRFIEIANISYFDDEFLMDPVELYKYLDGLQAIVHSHEEICYPSGKDMENMRMWRVPWIIVGPDCIKGFLLTDSGVAEIDIDSLLPKELKNLIMHLS</sequence>
<dbReference type="EMBL" id="CP008822">
    <property type="protein sequence ID" value="AIM28236.1"/>
    <property type="molecule type" value="Genomic_DNA"/>
</dbReference>
<dbReference type="RefSeq" id="WP_012022040.1">
    <property type="nucleotide sequence ID" value="NZ_CP008822.1"/>
</dbReference>
<dbReference type="Gene3D" id="3.40.140.10">
    <property type="entry name" value="Cytidine Deaminase, domain 2"/>
    <property type="match status" value="1"/>
</dbReference>
<dbReference type="PANTHER" id="PTHR34858">
    <property type="entry name" value="CYSO-CYSTEINE PEPTIDASE"/>
    <property type="match status" value="1"/>
</dbReference>
<proteinExistence type="predicted"/>
<keyword evidence="4" id="KW-0862">Zinc</keyword>
<evidence type="ECO:0000256" key="2">
    <source>
        <dbReference type="ARBA" id="ARBA00022723"/>
    </source>
</evidence>
<dbReference type="GO" id="GO:0008235">
    <property type="term" value="F:metalloexopeptidase activity"/>
    <property type="evidence" value="ECO:0007669"/>
    <property type="project" value="TreeGrafter"/>
</dbReference>
<organism evidence="6 7">
    <name type="scientific">Metallosphaera sedula</name>
    <dbReference type="NCBI Taxonomy" id="43687"/>
    <lineage>
        <taxon>Archaea</taxon>
        <taxon>Thermoproteota</taxon>
        <taxon>Thermoprotei</taxon>
        <taxon>Sulfolobales</taxon>
        <taxon>Sulfolobaceae</taxon>
        <taxon>Metallosphaera</taxon>
    </lineage>
</organism>
<dbReference type="SUPFAM" id="SSF102712">
    <property type="entry name" value="JAB1/MPN domain"/>
    <property type="match status" value="1"/>
</dbReference>
<evidence type="ECO:0000256" key="4">
    <source>
        <dbReference type="ARBA" id="ARBA00022833"/>
    </source>
</evidence>
<keyword evidence="5" id="KW-0482">Metalloprotease</keyword>
<accession>A0A088E7A1</accession>
<evidence type="ECO:0000313" key="6">
    <source>
        <dbReference type="EMBL" id="AIM28236.1"/>
    </source>
</evidence>
<dbReference type="OMA" id="RTEYEFI"/>
<evidence type="ECO:0000256" key="3">
    <source>
        <dbReference type="ARBA" id="ARBA00022801"/>
    </source>
</evidence>
<dbReference type="InterPro" id="IPR051929">
    <property type="entry name" value="VirAsm_ModProt"/>
</dbReference>